<organism evidence="1 2">
    <name type="scientific">Pseudanabaena catenata USMAC16</name>
    <dbReference type="NCBI Taxonomy" id="1855837"/>
    <lineage>
        <taxon>Bacteria</taxon>
        <taxon>Bacillati</taxon>
        <taxon>Cyanobacteriota</taxon>
        <taxon>Cyanophyceae</taxon>
        <taxon>Pseudanabaenales</taxon>
        <taxon>Pseudanabaenaceae</taxon>
        <taxon>Pseudanabaena</taxon>
    </lineage>
</organism>
<dbReference type="AlphaFoldDB" id="A0A9X4M9B7"/>
<sequence length="52" mass="6212">MGIPSYFHLWNFATYRELAYLLPRRQIDCLGGFHSSVVSEYLWGKYGDRHIF</sequence>
<reference evidence="1" key="1">
    <citation type="submission" date="2019-05" db="EMBL/GenBank/DDBJ databases">
        <title>Whole genome sequencing of Pseudanabaena catenata USMAC16.</title>
        <authorList>
            <person name="Khan Z."/>
            <person name="Omar W.M."/>
            <person name="Convey P."/>
            <person name="Merican F."/>
            <person name="Najimudin N."/>
        </authorList>
    </citation>
    <scope>NUCLEOTIDE SEQUENCE</scope>
    <source>
        <strain evidence="1">USMAC16</strain>
    </source>
</reference>
<dbReference type="Proteomes" id="UP001152872">
    <property type="component" value="Unassembled WGS sequence"/>
</dbReference>
<gene>
    <name evidence="1" type="ORF">FEV09_16650</name>
</gene>
<accession>A0A9X4M9B7</accession>
<protein>
    <submittedName>
        <fullName evidence="1">Uncharacterized protein</fullName>
    </submittedName>
</protein>
<evidence type="ECO:0000313" key="1">
    <source>
        <dbReference type="EMBL" id="MDG3496178.1"/>
    </source>
</evidence>
<evidence type="ECO:0000313" key="2">
    <source>
        <dbReference type="Proteomes" id="UP001152872"/>
    </source>
</evidence>
<proteinExistence type="predicted"/>
<dbReference type="EMBL" id="VBTY01000158">
    <property type="protein sequence ID" value="MDG3496178.1"/>
    <property type="molecule type" value="Genomic_DNA"/>
</dbReference>
<name>A0A9X4M9B7_9CYAN</name>
<dbReference type="RefSeq" id="WP_277909261.1">
    <property type="nucleotide sequence ID" value="NZ_VBTY01000158.1"/>
</dbReference>
<comment type="caution">
    <text evidence="1">The sequence shown here is derived from an EMBL/GenBank/DDBJ whole genome shotgun (WGS) entry which is preliminary data.</text>
</comment>
<keyword evidence="2" id="KW-1185">Reference proteome</keyword>